<evidence type="ECO:0000313" key="1">
    <source>
        <dbReference type="EMBL" id="GDZ83059.1"/>
    </source>
</evidence>
<gene>
    <name evidence="1" type="ORF">LCIT_03010</name>
</gene>
<dbReference type="AlphaFoldDB" id="A0A5A5TY98"/>
<organism evidence="1 2">
    <name type="scientific">Leuconostoc citreum</name>
    <dbReference type="NCBI Taxonomy" id="33964"/>
    <lineage>
        <taxon>Bacteria</taxon>
        <taxon>Bacillati</taxon>
        <taxon>Bacillota</taxon>
        <taxon>Bacilli</taxon>
        <taxon>Lactobacillales</taxon>
        <taxon>Lactobacillaceae</taxon>
        <taxon>Leuconostoc</taxon>
    </lineage>
</organism>
<reference evidence="1 2" key="1">
    <citation type="submission" date="2019-04" db="EMBL/GenBank/DDBJ databases">
        <title>A pseudo-fructophilic Leuconostoc citreum strain F192-5 isolated from peel of satsuma mandarin: the first report for isolation and characterization of strain-dependent fructophilic-like characteristics.</title>
        <authorList>
            <person name="Maeno S."/>
            <person name="Tanizawa Y."/>
            <person name="Kajikawa A."/>
            <person name="Kanesaki Y."/>
            <person name="Kubota E."/>
            <person name="Arita M."/>
            <person name="Leon D."/>
            <person name="Endo A."/>
        </authorList>
    </citation>
    <scope>NUCLEOTIDE SEQUENCE [LARGE SCALE GENOMIC DNA]</scope>
    <source>
        <strain evidence="1 2">F192-5</strain>
    </source>
</reference>
<dbReference type="RefSeq" id="WP_149333651.1">
    <property type="nucleotide sequence ID" value="NZ_BJJW01000002.1"/>
</dbReference>
<protein>
    <recommendedName>
        <fullName evidence="3">DUF722 domain-containing protein</fullName>
    </recommendedName>
</protein>
<dbReference type="Proteomes" id="UP000323274">
    <property type="component" value="Unassembled WGS sequence"/>
</dbReference>
<evidence type="ECO:0008006" key="3">
    <source>
        <dbReference type="Google" id="ProtNLM"/>
    </source>
</evidence>
<sequence>MADRIDKYFSDYYSGVIDMQIKLRKDELKLPVSIDENIGGGKAENKRSFPLENNMIIEESDYTLQSFIRNKWVMDQFIKVLTEEERALLSLKFNRQKRRSWLQVASILSKSESQCRRDLVNIKNRYRECIFVSIPVDNF</sequence>
<accession>A0A5A5TY98</accession>
<proteinExistence type="predicted"/>
<dbReference type="InterPro" id="IPR007927">
    <property type="entry name" value="DUF722"/>
</dbReference>
<dbReference type="NCBIfam" id="TIGR01636">
    <property type="entry name" value="phage_rinA"/>
    <property type="match status" value="1"/>
</dbReference>
<name>A0A5A5TY98_LEUCI</name>
<dbReference type="InterPro" id="IPR006523">
    <property type="entry name" value="RinA"/>
</dbReference>
<evidence type="ECO:0000313" key="2">
    <source>
        <dbReference type="Proteomes" id="UP000323274"/>
    </source>
</evidence>
<dbReference type="Pfam" id="PF05263">
    <property type="entry name" value="DUF722"/>
    <property type="match status" value="1"/>
</dbReference>
<dbReference type="EMBL" id="BJJW01000002">
    <property type="protein sequence ID" value="GDZ83059.1"/>
    <property type="molecule type" value="Genomic_DNA"/>
</dbReference>
<comment type="caution">
    <text evidence="1">The sequence shown here is derived from an EMBL/GenBank/DDBJ whole genome shotgun (WGS) entry which is preliminary data.</text>
</comment>